<dbReference type="Proteomes" id="UP000494205">
    <property type="component" value="Unassembled WGS sequence"/>
</dbReference>
<dbReference type="EMBL" id="CADIJZ010000025">
    <property type="protein sequence ID" value="CAB3728146.1"/>
    <property type="molecule type" value="Genomic_DNA"/>
</dbReference>
<gene>
    <name evidence="1" type="ORF">LMG27174_05551</name>
</gene>
<sequence length="57" mass="6388">MSRWLTSHSCIELAGNLRQSSYKIRDQTHVSHAQNQCFGMPAANAASYARFSRFAPS</sequence>
<evidence type="ECO:0000313" key="1">
    <source>
        <dbReference type="EMBL" id="CAB3728146.1"/>
    </source>
</evidence>
<evidence type="ECO:0000313" key="2">
    <source>
        <dbReference type="Proteomes" id="UP000494205"/>
    </source>
</evidence>
<proteinExistence type="predicted"/>
<protein>
    <submittedName>
        <fullName evidence="1">Uncharacterized protein</fullName>
    </submittedName>
</protein>
<reference evidence="1 2" key="1">
    <citation type="submission" date="2020-04" db="EMBL/GenBank/DDBJ databases">
        <authorList>
            <person name="De Canck E."/>
        </authorList>
    </citation>
    <scope>NUCLEOTIDE SEQUENCE [LARGE SCALE GENOMIC DNA]</scope>
    <source>
        <strain evidence="1 2">LMG 27174</strain>
    </source>
</reference>
<organism evidence="1 2">
    <name type="scientific">Paraburkholderia rhynchosiae</name>
    <dbReference type="NCBI Taxonomy" id="487049"/>
    <lineage>
        <taxon>Bacteria</taxon>
        <taxon>Pseudomonadati</taxon>
        <taxon>Pseudomonadota</taxon>
        <taxon>Betaproteobacteria</taxon>
        <taxon>Burkholderiales</taxon>
        <taxon>Burkholderiaceae</taxon>
        <taxon>Paraburkholderia</taxon>
    </lineage>
</organism>
<name>A0A6J5C8T8_9BURK</name>
<dbReference type="AlphaFoldDB" id="A0A6J5C8T8"/>
<accession>A0A6J5C8T8</accession>